<dbReference type="Pfam" id="PF13517">
    <property type="entry name" value="FG-GAP_3"/>
    <property type="match status" value="2"/>
</dbReference>
<dbReference type="RefSeq" id="WP_149893965.1">
    <property type="nucleotide sequence ID" value="NZ_JBHUFA010000014.1"/>
</dbReference>
<dbReference type="InterPro" id="IPR011519">
    <property type="entry name" value="UnbV_ASPIC"/>
</dbReference>
<proteinExistence type="predicted"/>
<evidence type="ECO:0000256" key="1">
    <source>
        <dbReference type="ARBA" id="ARBA00022729"/>
    </source>
</evidence>
<sequence length="570" mass="61809">MTLSTTSRPHGTASRFRGLSLALAGSLLLTTLGTPAAVAAGSDEAPRRTSITPVPHFVEEGESAGIAHRYEGPWEFFVGGGVAIFDCDGDRRPDLFMAGGSNPADLYRNQSPTGGALTFEKVDSGVEASRLDKVLGAYPIDFDNDGVMDLVVLRLGENLLLRGKGACRFEVANRALGFEGGREWSTAFSALWEPGATYPTLAVGNYVDRSAPGSPWGTCHDNFLFRPSGGEHQDYSEPFRLSPGYCALSMLFTDWNRSGEPALRISNDRQYYRGGEEQLWAVSPGRPPRPYRRSDGWRHLKIWGMGIASIDLNVDGFPEYALTSMGDTKLQTLDDEGDETVPVYTDIAFEKGVTAHRPYAGDDLRPSTGWHSEFQDVNNDGLWDLFIAKGNVEAMPDFAAYDPDNLLLGQWDETFVETGDTSGIALNRRGRGAGIADLNMDGLPDLVVVNRSGPASVFRNVGGGSGDAPRPLGNWLGVEIRQPGKPNLFGVGAKVSVKIGNRTIVRDVQIGGGHASGQAGFLHFGLGVSERAQVRVRWPDGNWSHGYRVFANQHVIIERDAENAALWMAD</sequence>
<name>A0ABW4K081_9HYPH</name>
<dbReference type="Pfam" id="PF07593">
    <property type="entry name" value="UnbV_ASPIC"/>
    <property type="match status" value="1"/>
</dbReference>
<evidence type="ECO:0000313" key="4">
    <source>
        <dbReference type="EMBL" id="MFD1697147.1"/>
    </source>
</evidence>
<dbReference type="InterPro" id="IPR027039">
    <property type="entry name" value="Crtac1"/>
</dbReference>
<dbReference type="InterPro" id="IPR028994">
    <property type="entry name" value="Integrin_alpha_N"/>
</dbReference>
<dbReference type="PANTHER" id="PTHR16026">
    <property type="entry name" value="CARTILAGE ACIDIC PROTEIN 1"/>
    <property type="match status" value="1"/>
</dbReference>
<reference evidence="5" key="1">
    <citation type="journal article" date="2019" name="Int. J. Syst. Evol. Microbiol.">
        <title>The Global Catalogue of Microorganisms (GCM) 10K type strain sequencing project: providing services to taxonomists for standard genome sequencing and annotation.</title>
        <authorList>
            <consortium name="The Broad Institute Genomics Platform"/>
            <consortium name="The Broad Institute Genome Sequencing Center for Infectious Disease"/>
            <person name="Wu L."/>
            <person name="Ma J."/>
        </authorList>
    </citation>
    <scope>NUCLEOTIDE SEQUENCE [LARGE SCALE GENOMIC DNA]</scope>
    <source>
        <strain evidence="5">JCM 3369</strain>
    </source>
</reference>
<gene>
    <name evidence="4" type="ORF">ACFSC7_16635</name>
</gene>
<evidence type="ECO:0000313" key="5">
    <source>
        <dbReference type="Proteomes" id="UP001597327"/>
    </source>
</evidence>
<dbReference type="InterPro" id="IPR013517">
    <property type="entry name" value="FG-GAP"/>
</dbReference>
<protein>
    <submittedName>
        <fullName evidence="4">CRTAC1 family protein</fullName>
    </submittedName>
</protein>
<comment type="caution">
    <text evidence="4">The sequence shown here is derived from an EMBL/GenBank/DDBJ whole genome shotgun (WGS) entry which is preliminary data.</text>
</comment>
<keyword evidence="1 2" id="KW-0732">Signal</keyword>
<dbReference type="Gene3D" id="2.130.10.130">
    <property type="entry name" value="Integrin alpha, N-terminal"/>
    <property type="match status" value="1"/>
</dbReference>
<feature type="chain" id="PRO_5046715342" evidence="2">
    <location>
        <begin position="37"/>
        <end position="570"/>
    </location>
</feature>
<accession>A0ABW4K081</accession>
<organism evidence="4 5">
    <name type="scientific">Roseibium aestuarii</name>
    <dbReference type="NCBI Taxonomy" id="2600299"/>
    <lineage>
        <taxon>Bacteria</taxon>
        <taxon>Pseudomonadati</taxon>
        <taxon>Pseudomonadota</taxon>
        <taxon>Alphaproteobacteria</taxon>
        <taxon>Hyphomicrobiales</taxon>
        <taxon>Stappiaceae</taxon>
        <taxon>Roseibium</taxon>
    </lineage>
</organism>
<evidence type="ECO:0000259" key="3">
    <source>
        <dbReference type="Pfam" id="PF07593"/>
    </source>
</evidence>
<dbReference type="SUPFAM" id="SSF69318">
    <property type="entry name" value="Integrin alpha N-terminal domain"/>
    <property type="match status" value="1"/>
</dbReference>
<evidence type="ECO:0000256" key="2">
    <source>
        <dbReference type="SAM" id="SignalP"/>
    </source>
</evidence>
<dbReference type="EMBL" id="JBHUFA010000014">
    <property type="protein sequence ID" value="MFD1697147.1"/>
    <property type="molecule type" value="Genomic_DNA"/>
</dbReference>
<keyword evidence="5" id="KW-1185">Reference proteome</keyword>
<feature type="signal peptide" evidence="2">
    <location>
        <begin position="1"/>
        <end position="36"/>
    </location>
</feature>
<feature type="domain" description="ASPIC/UnbV" evidence="3">
    <location>
        <begin position="490"/>
        <end position="554"/>
    </location>
</feature>
<dbReference type="PANTHER" id="PTHR16026:SF0">
    <property type="entry name" value="CARTILAGE ACIDIC PROTEIN 1"/>
    <property type="match status" value="1"/>
</dbReference>
<dbReference type="Proteomes" id="UP001597327">
    <property type="component" value="Unassembled WGS sequence"/>
</dbReference>